<dbReference type="EMBL" id="MGGP01000001">
    <property type="protein sequence ID" value="OGM33495.1"/>
    <property type="molecule type" value="Genomic_DNA"/>
</dbReference>
<dbReference type="GO" id="GO:0019856">
    <property type="term" value="P:pyrimidine nucleobase biosynthetic process"/>
    <property type="evidence" value="ECO:0007669"/>
    <property type="project" value="TreeGrafter"/>
</dbReference>
<evidence type="ECO:0000256" key="2">
    <source>
        <dbReference type="ARBA" id="ARBA00022975"/>
    </source>
</evidence>
<proteinExistence type="predicted"/>
<dbReference type="PANTHER" id="PTHR19278:SF9">
    <property type="entry name" value="URIDINE 5'-MONOPHOSPHATE SYNTHASE"/>
    <property type="match status" value="1"/>
</dbReference>
<dbReference type="GO" id="GO:0004588">
    <property type="term" value="F:orotate phosphoribosyltransferase activity"/>
    <property type="evidence" value="ECO:0007669"/>
    <property type="project" value="TreeGrafter"/>
</dbReference>
<evidence type="ECO:0000259" key="3">
    <source>
        <dbReference type="Pfam" id="PF00156"/>
    </source>
</evidence>
<gene>
    <name evidence="4" type="ORF">A2803_04855</name>
</gene>
<name>A0A1F7Z3Y9_9BACT</name>
<accession>A0A1F7Z3Y9</accession>
<feature type="domain" description="Phosphoribosyltransferase" evidence="3">
    <location>
        <begin position="58"/>
        <end position="158"/>
    </location>
</feature>
<dbReference type="PANTHER" id="PTHR19278">
    <property type="entry name" value="OROTATE PHOSPHORIBOSYLTRANSFERASE"/>
    <property type="match status" value="1"/>
</dbReference>
<dbReference type="CDD" id="cd06223">
    <property type="entry name" value="PRTases_typeI"/>
    <property type="match status" value="1"/>
</dbReference>
<organism evidence="4 5">
    <name type="scientific">Candidatus Woesebacteria bacterium RIFCSPHIGHO2_01_FULL_44_21</name>
    <dbReference type="NCBI Taxonomy" id="1802503"/>
    <lineage>
        <taxon>Bacteria</taxon>
        <taxon>Candidatus Woeseibacteriota</taxon>
    </lineage>
</organism>
<protein>
    <recommendedName>
        <fullName evidence="3">Phosphoribosyltransferase domain-containing protein</fullName>
    </recommendedName>
</protein>
<dbReference type="Pfam" id="PF00156">
    <property type="entry name" value="Pribosyltran"/>
    <property type="match status" value="1"/>
</dbReference>
<evidence type="ECO:0000313" key="4">
    <source>
        <dbReference type="EMBL" id="OGM33495.1"/>
    </source>
</evidence>
<evidence type="ECO:0000256" key="1">
    <source>
        <dbReference type="ARBA" id="ARBA00004725"/>
    </source>
</evidence>
<dbReference type="AlphaFoldDB" id="A0A1F7Z3Y9"/>
<sequence>MRETDKYLAQSIIDFKVPRFGENIKNKSDSPSCMFDVRKLLSEPEPYKYICNKMAEVVKNDCSGSAVVGLATSGIAWAAVAGYLTDMPVLYVRKKKEPNVSDLYLEGTLPSDRRVILIDDLLFAGESKNEALEILQKEGCIVTDVVVVVDRQIQRKKDGPPIDQRWGLQFHNLINMSEVVEYMVQTNSITESQLQHLILDYQHFERWDMPDFAKVGDFDERQNI</sequence>
<reference evidence="4 5" key="1">
    <citation type="journal article" date="2016" name="Nat. Commun.">
        <title>Thousands of microbial genomes shed light on interconnected biogeochemical processes in an aquifer system.</title>
        <authorList>
            <person name="Anantharaman K."/>
            <person name="Brown C.T."/>
            <person name="Hug L.A."/>
            <person name="Sharon I."/>
            <person name="Castelle C.J."/>
            <person name="Probst A.J."/>
            <person name="Thomas B.C."/>
            <person name="Singh A."/>
            <person name="Wilkins M.J."/>
            <person name="Karaoz U."/>
            <person name="Brodie E.L."/>
            <person name="Williams K.H."/>
            <person name="Hubbard S.S."/>
            <person name="Banfield J.F."/>
        </authorList>
    </citation>
    <scope>NUCLEOTIDE SEQUENCE [LARGE SCALE GENOMIC DNA]</scope>
</reference>
<comment type="caution">
    <text evidence="4">The sequence shown here is derived from an EMBL/GenBank/DDBJ whole genome shotgun (WGS) entry which is preliminary data.</text>
</comment>
<dbReference type="GO" id="GO:0006222">
    <property type="term" value="P:UMP biosynthetic process"/>
    <property type="evidence" value="ECO:0007669"/>
    <property type="project" value="TreeGrafter"/>
</dbReference>
<dbReference type="Proteomes" id="UP000178870">
    <property type="component" value="Unassembled WGS sequence"/>
</dbReference>
<evidence type="ECO:0000313" key="5">
    <source>
        <dbReference type="Proteomes" id="UP000178870"/>
    </source>
</evidence>
<dbReference type="InterPro" id="IPR000836">
    <property type="entry name" value="PRTase_dom"/>
</dbReference>
<dbReference type="InterPro" id="IPR029057">
    <property type="entry name" value="PRTase-like"/>
</dbReference>
<comment type="pathway">
    <text evidence="1">Pyrimidine metabolism; UMP biosynthesis via de novo pathway.</text>
</comment>
<dbReference type="SUPFAM" id="SSF53271">
    <property type="entry name" value="PRTase-like"/>
    <property type="match status" value="1"/>
</dbReference>
<dbReference type="Gene3D" id="3.40.50.2020">
    <property type="match status" value="1"/>
</dbReference>
<keyword evidence="2" id="KW-0665">Pyrimidine biosynthesis</keyword>